<dbReference type="EMBL" id="JASCZI010001440">
    <property type="protein sequence ID" value="MED6114979.1"/>
    <property type="molecule type" value="Genomic_DNA"/>
</dbReference>
<dbReference type="Proteomes" id="UP001341840">
    <property type="component" value="Unassembled WGS sequence"/>
</dbReference>
<feature type="region of interest" description="Disordered" evidence="1">
    <location>
        <begin position="1"/>
        <end position="114"/>
    </location>
</feature>
<organism evidence="2 3">
    <name type="scientific">Stylosanthes scabra</name>
    <dbReference type="NCBI Taxonomy" id="79078"/>
    <lineage>
        <taxon>Eukaryota</taxon>
        <taxon>Viridiplantae</taxon>
        <taxon>Streptophyta</taxon>
        <taxon>Embryophyta</taxon>
        <taxon>Tracheophyta</taxon>
        <taxon>Spermatophyta</taxon>
        <taxon>Magnoliopsida</taxon>
        <taxon>eudicotyledons</taxon>
        <taxon>Gunneridae</taxon>
        <taxon>Pentapetalae</taxon>
        <taxon>rosids</taxon>
        <taxon>fabids</taxon>
        <taxon>Fabales</taxon>
        <taxon>Fabaceae</taxon>
        <taxon>Papilionoideae</taxon>
        <taxon>50 kb inversion clade</taxon>
        <taxon>dalbergioids sensu lato</taxon>
        <taxon>Dalbergieae</taxon>
        <taxon>Pterocarpus clade</taxon>
        <taxon>Stylosanthes</taxon>
    </lineage>
</organism>
<evidence type="ECO:0000313" key="2">
    <source>
        <dbReference type="EMBL" id="MED6114979.1"/>
    </source>
</evidence>
<comment type="caution">
    <text evidence="2">The sequence shown here is derived from an EMBL/GenBank/DDBJ whole genome shotgun (WGS) entry which is preliminary data.</text>
</comment>
<proteinExistence type="predicted"/>
<gene>
    <name evidence="2" type="ORF">PIB30_085710</name>
</gene>
<feature type="compositionally biased region" description="Basic residues" evidence="1">
    <location>
        <begin position="98"/>
        <end position="109"/>
    </location>
</feature>
<feature type="compositionally biased region" description="Basic residues" evidence="1">
    <location>
        <begin position="21"/>
        <end position="31"/>
    </location>
</feature>
<evidence type="ECO:0000313" key="3">
    <source>
        <dbReference type="Proteomes" id="UP001341840"/>
    </source>
</evidence>
<evidence type="ECO:0000256" key="1">
    <source>
        <dbReference type="SAM" id="MobiDB-lite"/>
    </source>
</evidence>
<feature type="compositionally biased region" description="Basic residues" evidence="1">
    <location>
        <begin position="56"/>
        <end position="68"/>
    </location>
</feature>
<keyword evidence="3" id="KW-1185">Reference proteome</keyword>
<feature type="non-terminal residue" evidence="2">
    <location>
        <position position="1"/>
    </location>
</feature>
<feature type="region of interest" description="Disordered" evidence="1">
    <location>
        <begin position="135"/>
        <end position="155"/>
    </location>
</feature>
<accession>A0ABU6QVA1</accession>
<name>A0ABU6QVA1_9FABA</name>
<reference evidence="2 3" key="1">
    <citation type="journal article" date="2023" name="Plants (Basel)">
        <title>Bridging the Gap: Combining Genomics and Transcriptomics Approaches to Understand Stylosanthes scabra, an Orphan Legume from the Brazilian Caatinga.</title>
        <authorList>
            <person name="Ferreira-Neto J.R.C."/>
            <person name="da Silva M.D."/>
            <person name="Binneck E."/>
            <person name="de Melo N.F."/>
            <person name="da Silva R.H."/>
            <person name="de Melo A.L.T.M."/>
            <person name="Pandolfi V."/>
            <person name="Bustamante F.O."/>
            <person name="Brasileiro-Vidal A.C."/>
            <person name="Benko-Iseppon A.M."/>
        </authorList>
    </citation>
    <scope>NUCLEOTIDE SEQUENCE [LARGE SCALE GENOMIC DNA]</scope>
    <source>
        <tissue evidence="2">Leaves</tissue>
    </source>
</reference>
<feature type="compositionally biased region" description="Basic residues" evidence="1">
    <location>
        <begin position="135"/>
        <end position="150"/>
    </location>
</feature>
<sequence>KMKKGSLQSKKRSLEANLRKSSTHMRGRRHMCVQDDPSTPRHPISSLGVAPLLHLTTHRRGKSTHMRGKPPWPTRSRSSSRLDMLKRDPDSPTSFSPTHRRRRPTHMRGKSPWPACIHAEPTPEPFSVAPLHHLTTHRRGKPTHMRRKPFSSRLSSRLDVLKRDHNTPAFPTHMHGKQ</sequence>
<protein>
    <submittedName>
        <fullName evidence="2">Uncharacterized protein</fullName>
    </submittedName>
</protein>